<keyword evidence="2" id="KW-0472">Membrane</keyword>
<dbReference type="SUPFAM" id="SSF49478">
    <property type="entry name" value="Cna protein B-type domain"/>
    <property type="match status" value="1"/>
</dbReference>
<evidence type="ECO:0000259" key="5">
    <source>
        <dbReference type="Pfam" id="PF18202"/>
    </source>
</evidence>
<dbReference type="EMBL" id="QXWK01000003">
    <property type="protein sequence ID" value="NBH60597.1"/>
    <property type="molecule type" value="Genomic_DNA"/>
</dbReference>
<dbReference type="Proteomes" id="UP000446866">
    <property type="component" value="Unassembled WGS sequence"/>
</dbReference>
<proteinExistence type="predicted"/>
<accession>A0A845QIT1</accession>
<dbReference type="NCBIfam" id="NF033903">
    <property type="entry name" value="VaFE_rpt"/>
    <property type="match status" value="2"/>
</dbReference>
<dbReference type="InterPro" id="IPR041033">
    <property type="entry name" value="SpaA_PFL_dom_1"/>
</dbReference>
<keyword evidence="3" id="KW-0732">Signal</keyword>
<dbReference type="Gene3D" id="2.60.40.10">
    <property type="entry name" value="Immunoglobulins"/>
    <property type="match status" value="4"/>
</dbReference>
<keyword evidence="2" id="KW-1133">Transmembrane helix</keyword>
<dbReference type="Gene3D" id="2.60.40.3930">
    <property type="match status" value="2"/>
</dbReference>
<protein>
    <submittedName>
        <fullName evidence="6">Uncharacterized protein</fullName>
    </submittedName>
</protein>
<evidence type="ECO:0000313" key="6">
    <source>
        <dbReference type="EMBL" id="NBH60597.1"/>
    </source>
</evidence>
<feature type="domain" description="T-Q ester bond containing" evidence="5">
    <location>
        <begin position="1999"/>
        <end position="2131"/>
    </location>
</feature>
<keyword evidence="2" id="KW-0812">Transmembrane</keyword>
<feature type="region of interest" description="Disordered" evidence="1">
    <location>
        <begin position="467"/>
        <end position="487"/>
    </location>
</feature>
<feature type="domain" description="SpaA-like prealbumin fold" evidence="4">
    <location>
        <begin position="686"/>
        <end position="781"/>
    </location>
</feature>
<dbReference type="InterPro" id="IPR013783">
    <property type="entry name" value="Ig-like_fold"/>
</dbReference>
<dbReference type="Pfam" id="PF18202">
    <property type="entry name" value="TQ"/>
    <property type="match status" value="2"/>
</dbReference>
<reference evidence="6 7" key="1">
    <citation type="submission" date="2018-08" db="EMBL/GenBank/DDBJ databases">
        <title>Murine metabolic-syndrome-specific gut microbial biobank.</title>
        <authorList>
            <person name="Liu C."/>
        </authorList>
    </citation>
    <scope>NUCLEOTIDE SEQUENCE [LARGE SCALE GENOMIC DNA]</scope>
    <source>
        <strain evidence="6 7">28</strain>
    </source>
</reference>
<sequence length="2319" mass="257321">MLENKKHPILRKAFVLLMTVIMLAAYMPQQAFQTTYAATKASVYDGRTLKGSDGKPYYPNNKGGGYYYAKFSNAKGDGFVYRLARATSAKKTIVVDSGKSTYAGYCLEHGAWLNAGGTGYSAEKQQELEKLRWMRPYSESTLQGMRLALLFGKQPGHTQKDVPVEGCNLDDWYWATQNIIWEFQQGLRTSVDSGLKSRTGKYAMDANWFRDTVKGRPAEKIYNWMLTQMKKYVNVPSWTAKYSDKIGSRHTIKMQQQADGTWKAVKKDTKKVGQDIKSTNKHIKIKRNGNEYTITCDVNPKTITKPILAKKNIDVSKPKQDLLVWSTNQKSPVADSNHLQTVATGGDDPVEMYFKVTAEETEPEPGEPEEPKLPSFELDVEKLDANLGFDNNTHTGMGDAPLDATIALFVDGEVVDSKTLDVNGYSDEPFYFMPWDDVSELDYEKVEETDPETEKVTVHHYWRGTKTVSTEESGVPDGRFPDEKGGTRDHGTITYYAHAVDDGPIEYNITYENGTLTDAADIDPENPQPMLDDMGSQAYVNDNYRGRLQIVKTKTDLDPFTPDNGSGKLEYSTNSKWTIELTSGGFEDHPYIKVVPVKEGERGYDEFANCYRVVRDNSGTPADDEHPLTVSKFGQIRIIDLPYGNYLIKEISADSNGYVLESHEVTVTEDGQLISTDTDNVPKKNKVQIIKTNSETGKPVRLNENAAFRIKYLGNPDLADPTLSPNYGKYLPNGSSYTDGAASGKNNYIFKCNAEGQIVLPYELEYGNYQIEEITAPEGYFIGEYDEKGVGTSPDMPKKFEDAVVIYDASGDRVTDFTSNKKVIFNKYKFSVTEQTPHQDGKDYVTYYLTIKMPNNPVKGKIQITKNGESLAGWLHEEFGGNKGFSAVWGKTKLKNAKFNVYAAEDILQVDDVQRIKAYDSKTNEEVALEEVTRDHSKKNGALSFWEKLLKTGEKILRWFGLDIGDDNECRTEYIAKSEKGATYSAKYSVKDKEGTTSTYTVDYSLSYTKGGMNYTNIHVKKDMVADDYVAGIDYTTPTLKSGEEDVDIMDLILPNKNMVKLNKKVVDEYGNDDITARILKPMTLVVPLDEDKDPEVKDGWTLVKKADKYLATFEEPQVDDDGNPILDEETNEPVTKTIYKVYVNDNGKKKWVESDEKGAFEDVNTPEDMPEGFTKTDKTDMYQITKNDAESGKAVYMVWAVDGGVGRWLSCDADGNFYRSYHQEWDFTLSQHFDCADGFVFSFDGLIVDAAADNAAQIAKTVVTNPWKVTPEITHSDAYQYETTDNITTFTAAPTDAAPVYFKVNNGIKTSMIYQGGQTITTINAKQSQLYNFGVDSKPEDTTSVEKLYPTIEYTTDEETELIEWCKDLTPDTTKFDRVFDESNYVKAIRHEVSSESKDEVSYEIVIVTDNKDETLGFKVTFPDTTTLQPVNCTDDNEDAGKLVFKSIEGTMVYPLGSPVATITTDENGIATTPNLPLGKYYIQEVKSGNGHVNSSQWREFELKYADQYTPLIWDEATLDNAAVSVKIDLSKLFETAYKSKEYQPGGGAVFGIFSAEEITAKTKTEKKIDTKKIGSDSLVGTITTREDGSGTAIVKLPLGKYYIKELSAPEGYKLNGTKYYFDAVDILTADQIDFAYDDIGVSGYVTQDGNDQTIVNIESLYSKPMNNLKVDGTEYDLLQSVTTENVVVEKLDGRTRTKVTVPAGKSSTVTFANGSTLNIAATKTTYTATFDGGAAPELELGNETTLAKTVEGTKTIVAYSPKVTKTNWLSEVSYEYEAPKNTHKGEGGFTVVRPANKKLALTSAVGTSEVTASIDYAYAAAELTFTKGTVTGVTVDENELDAADYADGITLKRIIKTPVMVENPDNPDGEKIQKVDKDGKPVYETAVNATKAVINFADGVTYTVQFDASGNFYMDASGYVDDDLETESILSVDGNPVTADFLKTMKLINIKNTTAKTYARNNTDAGVLNITVNNIKNDRIPTDVPEIPDIPGTPDTPSIRTTAKDSETHEHISKADSKVTIIDTVSYTGLTPGQEYTLKGVLMDKATGKELLVNGKPVTAEKVFIPEKSSGTVDMEFTFDGSKLENMATVVFEELYKNIDTDKDGKPDTPEDKLAADHKDITDEGQTIYFPKIKTNATDSETEDHISNADKKVTIKDEVTYYNLIPGKEYTVSGVLMDKETGKALLVDGKKITAEKTFVADSANGSVTLEFTLDASALAGKATVVFESLKYDGKEVAVHKDIKDKNQTVIFKKKIGTVELTPPKGPNPYDDTSITVEPITPETGDTANLLIWIALAVMACLALFEIYRKVRTKERKE</sequence>
<feature type="signal peptide" evidence="3">
    <location>
        <begin position="1"/>
        <end position="31"/>
    </location>
</feature>
<feature type="transmembrane region" description="Helical" evidence="2">
    <location>
        <begin position="2291"/>
        <end position="2309"/>
    </location>
</feature>
<feature type="region of interest" description="Disordered" evidence="1">
    <location>
        <begin position="1983"/>
        <end position="2009"/>
    </location>
</feature>
<dbReference type="Pfam" id="PF17802">
    <property type="entry name" value="SpaA"/>
    <property type="match status" value="4"/>
</dbReference>
<feature type="domain" description="SpaA-like prealbumin fold" evidence="4">
    <location>
        <begin position="1454"/>
        <end position="1505"/>
    </location>
</feature>
<gene>
    <name evidence="6" type="ORF">D0435_02780</name>
</gene>
<dbReference type="InterPro" id="IPR041100">
    <property type="entry name" value="TQ"/>
</dbReference>
<evidence type="ECO:0000256" key="1">
    <source>
        <dbReference type="SAM" id="MobiDB-lite"/>
    </source>
</evidence>
<feature type="domain" description="SpaA-like prealbumin fold" evidence="4">
    <location>
        <begin position="1549"/>
        <end position="1624"/>
    </location>
</feature>
<name>A0A845QIT1_9FIRM</name>
<feature type="chain" id="PRO_5039576759" evidence="3">
    <location>
        <begin position="32"/>
        <end position="2319"/>
    </location>
</feature>
<feature type="domain" description="SpaA-like prealbumin fold" evidence="4">
    <location>
        <begin position="627"/>
        <end position="680"/>
    </location>
</feature>
<evidence type="ECO:0000256" key="3">
    <source>
        <dbReference type="SAM" id="SignalP"/>
    </source>
</evidence>
<evidence type="ECO:0000259" key="4">
    <source>
        <dbReference type="Pfam" id="PF17802"/>
    </source>
</evidence>
<keyword evidence="7" id="KW-1185">Reference proteome</keyword>
<evidence type="ECO:0000313" key="7">
    <source>
        <dbReference type="Proteomes" id="UP000446866"/>
    </source>
</evidence>
<dbReference type="RefSeq" id="WP_160200896.1">
    <property type="nucleotide sequence ID" value="NZ_QXWK01000003.1"/>
</dbReference>
<feature type="domain" description="T-Q ester bond containing" evidence="5">
    <location>
        <begin position="2133"/>
        <end position="2251"/>
    </location>
</feature>
<organism evidence="6 7">
    <name type="scientific">Anaerotruncus colihominis</name>
    <dbReference type="NCBI Taxonomy" id="169435"/>
    <lineage>
        <taxon>Bacteria</taxon>
        <taxon>Bacillati</taxon>
        <taxon>Bacillota</taxon>
        <taxon>Clostridia</taxon>
        <taxon>Eubacteriales</taxon>
        <taxon>Oscillospiraceae</taxon>
        <taxon>Anaerotruncus</taxon>
    </lineage>
</organism>
<comment type="caution">
    <text evidence="6">The sequence shown here is derived from an EMBL/GenBank/DDBJ whole genome shotgun (WGS) entry which is preliminary data.</text>
</comment>
<evidence type="ECO:0000256" key="2">
    <source>
        <dbReference type="SAM" id="Phobius"/>
    </source>
</evidence>